<dbReference type="InterPro" id="IPR051169">
    <property type="entry name" value="NADH-Q_oxidoreductase"/>
</dbReference>
<comment type="similarity">
    <text evidence="2">Belongs to the NADH dehydrogenase family.</text>
</comment>
<dbReference type="InterPro" id="IPR036188">
    <property type="entry name" value="FAD/NAD-bd_sf"/>
</dbReference>
<evidence type="ECO:0000256" key="5">
    <source>
        <dbReference type="ARBA" id="ARBA00023002"/>
    </source>
</evidence>
<name>A0A1G6LTK6_9BACI</name>
<evidence type="ECO:0000256" key="3">
    <source>
        <dbReference type="ARBA" id="ARBA00022630"/>
    </source>
</evidence>
<dbReference type="PANTHER" id="PTHR42913:SF3">
    <property type="entry name" value="64 KDA MITOCHONDRIAL NADH DEHYDROGENASE (EUROFUNG)"/>
    <property type="match status" value="1"/>
</dbReference>
<evidence type="ECO:0000256" key="1">
    <source>
        <dbReference type="ARBA" id="ARBA00001974"/>
    </source>
</evidence>
<dbReference type="GO" id="GO:0003955">
    <property type="term" value="F:NAD(P)H dehydrogenase (quinone) activity"/>
    <property type="evidence" value="ECO:0007669"/>
    <property type="project" value="TreeGrafter"/>
</dbReference>
<evidence type="ECO:0000256" key="2">
    <source>
        <dbReference type="ARBA" id="ARBA00005272"/>
    </source>
</evidence>
<keyword evidence="3" id="KW-0285">Flavoprotein</keyword>
<keyword evidence="5" id="KW-0560">Oxidoreductase</keyword>
<sequence>MNPKKIVIVGAGYAGLTALNYLSKKLKGKDVSIYLVNKHHYHYQTIWLHRNATGVYDESYSRFDLNEIIKDPHVHLLKDTVTKVRPELKLVETTNTSIEYDYLVMALGSEIDPMEIPGLKEHAYSITTLSRANQLYNRLQTLMSDYSQSSQKHPLHIVVGGGGFTGVELLGELTEQLPILANEYDVKESQIRLTTIESEPTVLPEFDLELGEYAMQHLEERGVEFKLKTKIRSIETNSIKIEQLGFVESLPLSLFIWTAGVKGHHVIEDSSLPSTDGRIHVNSDMTVPGFPSIYCIGDIAIVKDEKGIAQLPNAELAIQEAKVAAKNIMHQLGKHKHGATFSLEKRGTIASIGAKNAIGVMGRKNKVIGIPASLLKKWSDCCFLYRIGGIRLLWSMIKKKRHV</sequence>
<evidence type="ECO:0000259" key="6">
    <source>
        <dbReference type="Pfam" id="PF07992"/>
    </source>
</evidence>
<dbReference type="Proteomes" id="UP000242949">
    <property type="component" value="Unassembled WGS sequence"/>
</dbReference>
<dbReference type="PANTHER" id="PTHR42913">
    <property type="entry name" value="APOPTOSIS-INDUCING FACTOR 1"/>
    <property type="match status" value="1"/>
</dbReference>
<comment type="cofactor">
    <cofactor evidence="1">
        <name>FAD</name>
        <dbReference type="ChEBI" id="CHEBI:57692"/>
    </cofactor>
</comment>
<evidence type="ECO:0000313" key="7">
    <source>
        <dbReference type="EMBL" id="SDC46580.1"/>
    </source>
</evidence>
<dbReference type="AlphaFoldDB" id="A0A1G6LTK6"/>
<dbReference type="SUPFAM" id="SSF51905">
    <property type="entry name" value="FAD/NAD(P)-binding domain"/>
    <property type="match status" value="2"/>
</dbReference>
<dbReference type="RefSeq" id="WP_090796636.1">
    <property type="nucleotide sequence ID" value="NZ_FMYI01000009.1"/>
</dbReference>
<keyword evidence="4" id="KW-0274">FAD</keyword>
<protein>
    <submittedName>
        <fullName evidence="7">NADH dehydrogenase</fullName>
    </submittedName>
</protein>
<dbReference type="PRINTS" id="PR00368">
    <property type="entry name" value="FADPNR"/>
</dbReference>
<accession>A0A1G6LTK6</accession>
<dbReference type="InterPro" id="IPR023753">
    <property type="entry name" value="FAD/NAD-binding_dom"/>
</dbReference>
<evidence type="ECO:0000256" key="4">
    <source>
        <dbReference type="ARBA" id="ARBA00022827"/>
    </source>
</evidence>
<dbReference type="OrthoDB" id="9781621at2"/>
<dbReference type="Gene3D" id="3.50.50.100">
    <property type="match status" value="1"/>
</dbReference>
<organism evidence="7 8">
    <name type="scientific">Pelagirhabdus alkalitolerans</name>
    <dbReference type="NCBI Taxonomy" id="1612202"/>
    <lineage>
        <taxon>Bacteria</taxon>
        <taxon>Bacillati</taxon>
        <taxon>Bacillota</taxon>
        <taxon>Bacilli</taxon>
        <taxon>Bacillales</taxon>
        <taxon>Bacillaceae</taxon>
        <taxon>Pelagirhabdus</taxon>
    </lineage>
</organism>
<keyword evidence="8" id="KW-1185">Reference proteome</keyword>
<dbReference type="EMBL" id="FMYI01000009">
    <property type="protein sequence ID" value="SDC46580.1"/>
    <property type="molecule type" value="Genomic_DNA"/>
</dbReference>
<feature type="domain" description="FAD/NAD(P)-binding" evidence="6">
    <location>
        <begin position="4"/>
        <end position="315"/>
    </location>
</feature>
<dbReference type="GO" id="GO:0019646">
    <property type="term" value="P:aerobic electron transport chain"/>
    <property type="evidence" value="ECO:0007669"/>
    <property type="project" value="TreeGrafter"/>
</dbReference>
<dbReference type="STRING" id="1612202.SAMN05421734_10965"/>
<dbReference type="Pfam" id="PF07992">
    <property type="entry name" value="Pyr_redox_2"/>
    <property type="match status" value="1"/>
</dbReference>
<evidence type="ECO:0000313" key="8">
    <source>
        <dbReference type="Proteomes" id="UP000242949"/>
    </source>
</evidence>
<proteinExistence type="inferred from homology"/>
<gene>
    <name evidence="7" type="ORF">SAMN05421734_10965</name>
</gene>
<reference evidence="8" key="1">
    <citation type="submission" date="2016-09" db="EMBL/GenBank/DDBJ databases">
        <authorList>
            <person name="Varghese N."/>
            <person name="Submissions S."/>
        </authorList>
    </citation>
    <scope>NUCLEOTIDE SEQUENCE [LARGE SCALE GENOMIC DNA]</scope>
    <source>
        <strain evidence="8">S5</strain>
    </source>
</reference>